<sequence>MAVFRENPRIYHQSAPTQATVRHQIINQPGLFPQTWQCARDAVQNLWLLYRDFLGVVVTAQIAGGAVPVHLDDARDLVRLGYWLIYGPMWEVVQQRRRDLGNTFPTMDDLELIEYLIAIANTLELIETRIFNLPNVQQLPHNVQHQGILNDIAQWTNPHNQTAQNIIVLGYMELLLRIIGHTSPNLAAFRATLANLHSCRPRNPLYPRRGLPQVMFVCAGANNGMHVITTSKDQWFHFTSVWASVDAGRVQRQTSPPIVLGGALQPAFNVIGLSNTVLQDFNAAQADVNRVLSDNATEVIRSQVATLWQNQPARFANHANEMALPMTVPDFAAKARCLRCQALFRYNVNHDPGLVAADTAWRGNRRKAVGKLCNTDWDCAETYAHFYCVAANAAAVAGVH</sequence>
<evidence type="ECO:0000313" key="1">
    <source>
        <dbReference type="EMBL" id="KAK4195615.1"/>
    </source>
</evidence>
<dbReference type="EMBL" id="MU864008">
    <property type="protein sequence ID" value="KAK4195615.1"/>
    <property type="molecule type" value="Genomic_DNA"/>
</dbReference>
<organism evidence="1 2">
    <name type="scientific">Triangularia verruculosa</name>
    <dbReference type="NCBI Taxonomy" id="2587418"/>
    <lineage>
        <taxon>Eukaryota</taxon>
        <taxon>Fungi</taxon>
        <taxon>Dikarya</taxon>
        <taxon>Ascomycota</taxon>
        <taxon>Pezizomycotina</taxon>
        <taxon>Sordariomycetes</taxon>
        <taxon>Sordariomycetidae</taxon>
        <taxon>Sordariales</taxon>
        <taxon>Podosporaceae</taxon>
        <taxon>Triangularia</taxon>
    </lineage>
</organism>
<protein>
    <submittedName>
        <fullName evidence="1">Uncharacterized protein</fullName>
    </submittedName>
</protein>
<proteinExistence type="predicted"/>
<reference evidence="1" key="2">
    <citation type="submission" date="2023-05" db="EMBL/GenBank/DDBJ databases">
        <authorList>
            <consortium name="Lawrence Berkeley National Laboratory"/>
            <person name="Steindorff A."/>
            <person name="Hensen N."/>
            <person name="Bonometti L."/>
            <person name="Westerberg I."/>
            <person name="Brannstrom I.O."/>
            <person name="Guillou S."/>
            <person name="Cros-Aarteil S."/>
            <person name="Calhoun S."/>
            <person name="Haridas S."/>
            <person name="Kuo A."/>
            <person name="Mondo S."/>
            <person name="Pangilinan J."/>
            <person name="Riley R."/>
            <person name="Labutti K."/>
            <person name="Andreopoulos B."/>
            <person name="Lipzen A."/>
            <person name="Chen C."/>
            <person name="Yanf M."/>
            <person name="Daum C."/>
            <person name="Ng V."/>
            <person name="Clum A."/>
            <person name="Ohm R."/>
            <person name="Martin F."/>
            <person name="Silar P."/>
            <person name="Natvig D."/>
            <person name="Lalanne C."/>
            <person name="Gautier V."/>
            <person name="Ament-Velasquez S.L."/>
            <person name="Kruys A."/>
            <person name="Hutchinson M.I."/>
            <person name="Powell A.J."/>
            <person name="Barry K."/>
            <person name="Miller A.N."/>
            <person name="Grigoriev I.V."/>
            <person name="Debuchy R."/>
            <person name="Gladieux P."/>
            <person name="Thoren M.H."/>
            <person name="Johannesson H."/>
        </authorList>
    </citation>
    <scope>NUCLEOTIDE SEQUENCE</scope>
    <source>
        <strain evidence="1">CBS 315.58</strain>
    </source>
</reference>
<evidence type="ECO:0000313" key="2">
    <source>
        <dbReference type="Proteomes" id="UP001303160"/>
    </source>
</evidence>
<keyword evidence="2" id="KW-1185">Reference proteome</keyword>
<dbReference type="AlphaFoldDB" id="A0AAN6X7W3"/>
<dbReference type="Proteomes" id="UP001303160">
    <property type="component" value="Unassembled WGS sequence"/>
</dbReference>
<reference evidence="1" key="1">
    <citation type="journal article" date="2023" name="Mol. Phylogenet. Evol.">
        <title>Genome-scale phylogeny and comparative genomics of the fungal order Sordariales.</title>
        <authorList>
            <person name="Hensen N."/>
            <person name="Bonometti L."/>
            <person name="Westerberg I."/>
            <person name="Brannstrom I.O."/>
            <person name="Guillou S."/>
            <person name="Cros-Aarteil S."/>
            <person name="Calhoun S."/>
            <person name="Haridas S."/>
            <person name="Kuo A."/>
            <person name="Mondo S."/>
            <person name="Pangilinan J."/>
            <person name="Riley R."/>
            <person name="LaButti K."/>
            <person name="Andreopoulos B."/>
            <person name="Lipzen A."/>
            <person name="Chen C."/>
            <person name="Yan M."/>
            <person name="Daum C."/>
            <person name="Ng V."/>
            <person name="Clum A."/>
            <person name="Steindorff A."/>
            <person name="Ohm R.A."/>
            <person name="Martin F."/>
            <person name="Silar P."/>
            <person name="Natvig D.O."/>
            <person name="Lalanne C."/>
            <person name="Gautier V."/>
            <person name="Ament-Velasquez S.L."/>
            <person name="Kruys A."/>
            <person name="Hutchinson M.I."/>
            <person name="Powell A.J."/>
            <person name="Barry K."/>
            <person name="Miller A.N."/>
            <person name="Grigoriev I.V."/>
            <person name="Debuchy R."/>
            <person name="Gladieux P."/>
            <person name="Hiltunen Thoren M."/>
            <person name="Johannesson H."/>
        </authorList>
    </citation>
    <scope>NUCLEOTIDE SEQUENCE</scope>
    <source>
        <strain evidence="1">CBS 315.58</strain>
    </source>
</reference>
<comment type="caution">
    <text evidence="1">The sequence shown here is derived from an EMBL/GenBank/DDBJ whole genome shotgun (WGS) entry which is preliminary data.</text>
</comment>
<gene>
    <name evidence="1" type="ORF">QBC40DRAFT_315727</name>
</gene>
<name>A0AAN6X7W3_9PEZI</name>
<accession>A0AAN6X7W3</accession>